<dbReference type="EMBL" id="JAKJSC010000001">
    <property type="protein sequence ID" value="MDE5417749.1"/>
    <property type="molecule type" value="Genomic_DNA"/>
</dbReference>
<keyword evidence="1" id="KW-0732">Signal</keyword>
<dbReference type="Proteomes" id="UP001528920">
    <property type="component" value="Unassembled WGS sequence"/>
</dbReference>
<dbReference type="Gene3D" id="3.40.50.1820">
    <property type="entry name" value="alpha/beta hydrolase"/>
    <property type="match status" value="1"/>
</dbReference>
<feature type="signal peptide" evidence="1">
    <location>
        <begin position="1"/>
        <end position="17"/>
    </location>
</feature>
<feature type="chain" id="PRO_5046193408" evidence="1">
    <location>
        <begin position="18"/>
        <end position="362"/>
    </location>
</feature>
<dbReference type="RefSeq" id="WP_275109088.1">
    <property type="nucleotide sequence ID" value="NZ_JAKJSC010000001.1"/>
</dbReference>
<evidence type="ECO:0000256" key="1">
    <source>
        <dbReference type="SAM" id="SignalP"/>
    </source>
</evidence>
<dbReference type="Pfam" id="PF00756">
    <property type="entry name" value="Esterase"/>
    <property type="match status" value="1"/>
</dbReference>
<comment type="caution">
    <text evidence="2">The sequence shown here is derived from an EMBL/GenBank/DDBJ whole genome shotgun (WGS) entry which is preliminary data.</text>
</comment>
<dbReference type="PANTHER" id="PTHR48098">
    <property type="entry name" value="ENTEROCHELIN ESTERASE-RELATED"/>
    <property type="match status" value="1"/>
</dbReference>
<keyword evidence="3" id="KW-1185">Reference proteome</keyword>
<dbReference type="InterPro" id="IPR000801">
    <property type="entry name" value="Esterase-like"/>
</dbReference>
<sequence>MKIVLLFLSLISFIGNAQESKNGTWNTHSIPTPSLANNCIDYQPNKQIGIYLPPSYQKSKKRYPVIYFLEGYGGRIDANGYVGGILDSLIIEKQVSEVILVQISGDYNFRGSFYANSPVTGNWEDFVVKDVVNYIDENYRTLAKRESRGLAGMSMGGFGVINLSMLHPEVFASAYAMSPGVFDEKGLSNCQVFREGGTVEPVLALLNKLESLSVEDAHKEYLEYVKGIEDWNIEFTLAYGMCFAPNTKKAPYFDYPISIVGNDTIVNNEVWKKWESGFGGISDELNKYESNLRELKLLTIDCGYNDGFKWIVDGSLYYSNLLQNRRISHNLVLHQGDHGSRFTHQMRHKVFPDIIGTLIYED</sequence>
<evidence type="ECO:0000313" key="3">
    <source>
        <dbReference type="Proteomes" id="UP001528920"/>
    </source>
</evidence>
<proteinExistence type="predicted"/>
<reference evidence="2 3" key="1">
    <citation type="submission" date="2022-01" db="EMBL/GenBank/DDBJ databases">
        <title>Labilibaculum sp. nov, a marine bacterium isolated from Antarctica.</title>
        <authorList>
            <person name="Dai W."/>
        </authorList>
    </citation>
    <scope>NUCLEOTIDE SEQUENCE [LARGE SCALE GENOMIC DNA]</scope>
    <source>
        <strain evidence="2 3">DW002</strain>
    </source>
</reference>
<name>A0ABT5VTZ9_9BACT</name>
<protein>
    <submittedName>
        <fullName evidence="2">Esterase family protein</fullName>
    </submittedName>
</protein>
<dbReference type="SUPFAM" id="SSF53474">
    <property type="entry name" value="alpha/beta-Hydrolases"/>
    <property type="match status" value="1"/>
</dbReference>
<gene>
    <name evidence="2" type="ORF">L3049_06985</name>
</gene>
<dbReference type="InterPro" id="IPR050583">
    <property type="entry name" value="Mycobacterial_A85_antigen"/>
</dbReference>
<evidence type="ECO:0000313" key="2">
    <source>
        <dbReference type="EMBL" id="MDE5417749.1"/>
    </source>
</evidence>
<organism evidence="2 3">
    <name type="scientific">Paralabilibaculum antarcticum</name>
    <dbReference type="NCBI Taxonomy" id="2912572"/>
    <lineage>
        <taxon>Bacteria</taxon>
        <taxon>Pseudomonadati</taxon>
        <taxon>Bacteroidota</taxon>
        <taxon>Bacteroidia</taxon>
        <taxon>Marinilabiliales</taxon>
        <taxon>Marinifilaceae</taxon>
        <taxon>Paralabilibaculum</taxon>
    </lineage>
</organism>
<dbReference type="InterPro" id="IPR029058">
    <property type="entry name" value="AB_hydrolase_fold"/>
</dbReference>
<accession>A0ABT5VTZ9</accession>